<protein>
    <recommendedName>
        <fullName evidence="3">Response regulatory domain-containing protein</fullName>
    </recommendedName>
</protein>
<keyword evidence="5" id="KW-1185">Reference proteome</keyword>
<dbReference type="GO" id="GO:0000160">
    <property type="term" value="P:phosphorelay signal transduction system"/>
    <property type="evidence" value="ECO:0007669"/>
    <property type="project" value="InterPro"/>
</dbReference>
<feature type="modified residue" description="4-aspartylphosphate" evidence="2">
    <location>
        <position position="54"/>
    </location>
</feature>
<dbReference type="CDD" id="cd17569">
    <property type="entry name" value="REC_HupR-like"/>
    <property type="match status" value="1"/>
</dbReference>
<dbReference type="RefSeq" id="WP_162459097.1">
    <property type="nucleotide sequence ID" value="NZ_AP021879.1"/>
</dbReference>
<dbReference type="Gene3D" id="3.40.50.2300">
    <property type="match status" value="1"/>
</dbReference>
<sequence length="167" mass="19070">MTQHAILMVDDEPHVLKAFQRVLRKAPYTLMTATDGEAALTLLEAREVSIVISDYNMPQMNGLELLKTIKTRHPHILTIMLTGQAEMQVAIQAINEAGVYKFIQKPWDDADLKITIQRALEAIDLATERDRLLQKVRSRDAILNELERKHPGITRVERDDEGYLIID</sequence>
<dbReference type="PROSITE" id="PS50110">
    <property type="entry name" value="RESPONSE_REGULATORY"/>
    <property type="match status" value="1"/>
</dbReference>
<evidence type="ECO:0000313" key="4">
    <source>
        <dbReference type="EMBL" id="BBO91674.1"/>
    </source>
</evidence>
<dbReference type="SUPFAM" id="SSF52172">
    <property type="entry name" value="CheY-like"/>
    <property type="match status" value="1"/>
</dbReference>
<dbReference type="SMART" id="SM00448">
    <property type="entry name" value="REC"/>
    <property type="match status" value="1"/>
</dbReference>
<name>A0A5K8AIU8_9BACT</name>
<keyword evidence="1 2" id="KW-0597">Phosphoprotein</keyword>
<dbReference type="InterPro" id="IPR050595">
    <property type="entry name" value="Bact_response_regulator"/>
</dbReference>
<reference evidence="4 5" key="1">
    <citation type="submission" date="2019-11" db="EMBL/GenBank/DDBJ databases">
        <title>Comparative genomics of hydrocarbon-degrading Desulfosarcina strains.</title>
        <authorList>
            <person name="Watanabe M."/>
            <person name="Kojima H."/>
            <person name="Fukui M."/>
        </authorList>
    </citation>
    <scope>NUCLEOTIDE SEQUENCE [LARGE SCALE GENOMIC DNA]</scope>
    <source>
        <strain evidence="5">oXyS1</strain>
    </source>
</reference>
<dbReference type="PANTHER" id="PTHR44591">
    <property type="entry name" value="STRESS RESPONSE REGULATOR PROTEIN 1"/>
    <property type="match status" value="1"/>
</dbReference>
<dbReference type="PANTHER" id="PTHR44591:SF19">
    <property type="entry name" value="TWO-COMPONENT RESPONSE REGULATOR-RELATED"/>
    <property type="match status" value="1"/>
</dbReference>
<gene>
    <name evidence="4" type="ORF">DSCOOX_48540</name>
</gene>
<dbReference type="AlphaFoldDB" id="A0A5K8AIU8"/>
<dbReference type="InterPro" id="IPR001789">
    <property type="entry name" value="Sig_transdc_resp-reg_receiver"/>
</dbReference>
<evidence type="ECO:0000256" key="1">
    <source>
        <dbReference type="ARBA" id="ARBA00022553"/>
    </source>
</evidence>
<dbReference type="Proteomes" id="UP000422108">
    <property type="component" value="Chromosome"/>
</dbReference>
<evidence type="ECO:0000259" key="3">
    <source>
        <dbReference type="PROSITE" id="PS50110"/>
    </source>
</evidence>
<proteinExistence type="predicted"/>
<dbReference type="Pfam" id="PF00072">
    <property type="entry name" value="Response_reg"/>
    <property type="match status" value="1"/>
</dbReference>
<dbReference type="InterPro" id="IPR011006">
    <property type="entry name" value="CheY-like_superfamily"/>
</dbReference>
<dbReference type="EMBL" id="AP021879">
    <property type="protein sequence ID" value="BBO91674.1"/>
    <property type="molecule type" value="Genomic_DNA"/>
</dbReference>
<accession>A0A5K8AIU8</accession>
<evidence type="ECO:0000256" key="2">
    <source>
        <dbReference type="PROSITE-ProRule" id="PRU00169"/>
    </source>
</evidence>
<evidence type="ECO:0000313" key="5">
    <source>
        <dbReference type="Proteomes" id="UP000422108"/>
    </source>
</evidence>
<organism evidence="4 5">
    <name type="scientific">Desulfosarcina ovata subsp. ovata</name>
    <dbReference type="NCBI Taxonomy" id="2752305"/>
    <lineage>
        <taxon>Bacteria</taxon>
        <taxon>Pseudomonadati</taxon>
        <taxon>Thermodesulfobacteriota</taxon>
        <taxon>Desulfobacteria</taxon>
        <taxon>Desulfobacterales</taxon>
        <taxon>Desulfosarcinaceae</taxon>
        <taxon>Desulfosarcina</taxon>
    </lineage>
</organism>
<feature type="domain" description="Response regulatory" evidence="3">
    <location>
        <begin position="5"/>
        <end position="120"/>
    </location>
</feature>